<comment type="catalytic activity">
    <reaction evidence="7">
        <text>Hydrolysis of oligopeptides, with broad specificity. Gly or Ala commonly occur as P1 or P1' residues, but more distant residues are also important, as is shown by the fact that Z-Gly-Pro-Gly-|-Gly-Pro-Ala is cleaved, but not Z-(Gly)(5).</text>
        <dbReference type="EC" id="3.4.24.70"/>
    </reaction>
</comment>
<gene>
    <name evidence="12" type="primary">OOP</name>
    <name evidence="12" type="ORF">SNEC2469_LOCUS11579</name>
</gene>
<dbReference type="GO" id="GO:0006508">
    <property type="term" value="P:proteolysis"/>
    <property type="evidence" value="ECO:0007669"/>
    <property type="project" value="UniProtKB-KW"/>
</dbReference>
<organism evidence="12 13">
    <name type="scientific">Symbiodinium necroappetens</name>
    <dbReference type="NCBI Taxonomy" id="1628268"/>
    <lineage>
        <taxon>Eukaryota</taxon>
        <taxon>Sar</taxon>
        <taxon>Alveolata</taxon>
        <taxon>Dinophyceae</taxon>
        <taxon>Suessiales</taxon>
        <taxon>Symbiodiniaceae</taxon>
        <taxon>Symbiodinium</taxon>
    </lineage>
</organism>
<evidence type="ECO:0000259" key="11">
    <source>
        <dbReference type="Pfam" id="PF01432"/>
    </source>
</evidence>
<feature type="domain" description="Peptidase M3A/M3B catalytic" evidence="11">
    <location>
        <begin position="86"/>
        <end position="539"/>
    </location>
</feature>
<evidence type="ECO:0000256" key="3">
    <source>
        <dbReference type="ARBA" id="ARBA00022723"/>
    </source>
</evidence>
<keyword evidence="13" id="KW-1185">Reference proteome</keyword>
<evidence type="ECO:0000313" key="13">
    <source>
        <dbReference type="Proteomes" id="UP000601435"/>
    </source>
</evidence>
<evidence type="ECO:0000256" key="5">
    <source>
        <dbReference type="ARBA" id="ARBA00022833"/>
    </source>
</evidence>
<dbReference type="Pfam" id="PF01432">
    <property type="entry name" value="Peptidase_M3"/>
    <property type="match status" value="1"/>
</dbReference>
<evidence type="ECO:0000256" key="1">
    <source>
        <dbReference type="ARBA" id="ARBA00006040"/>
    </source>
</evidence>
<dbReference type="CDD" id="cd06456">
    <property type="entry name" value="M3A_DCP"/>
    <property type="match status" value="1"/>
</dbReference>
<name>A0A812R6V4_9DINO</name>
<accession>A0A812R6V4</accession>
<comment type="similarity">
    <text evidence="1 9">Belongs to the peptidase M3 family.</text>
</comment>
<dbReference type="InterPro" id="IPR001567">
    <property type="entry name" value="Pept_M3A_M3B_dom"/>
</dbReference>
<dbReference type="InterPro" id="IPR045090">
    <property type="entry name" value="Pept_M3A_M3B"/>
</dbReference>
<dbReference type="PANTHER" id="PTHR11804">
    <property type="entry name" value="PROTEASE M3 THIMET OLIGOPEPTIDASE-RELATED"/>
    <property type="match status" value="1"/>
</dbReference>
<dbReference type="GO" id="GO:0004222">
    <property type="term" value="F:metalloendopeptidase activity"/>
    <property type="evidence" value="ECO:0007669"/>
    <property type="project" value="UniProtKB-EC"/>
</dbReference>
<dbReference type="GO" id="GO:0005829">
    <property type="term" value="C:cytosol"/>
    <property type="evidence" value="ECO:0007669"/>
    <property type="project" value="UniProtKB-ARBA"/>
</dbReference>
<proteinExistence type="inferred from homology"/>
<evidence type="ECO:0000256" key="7">
    <source>
        <dbReference type="ARBA" id="ARBA00024603"/>
    </source>
</evidence>
<protein>
    <recommendedName>
        <fullName evidence="8">oligopeptidase A</fullName>
        <ecNumber evidence="8">3.4.24.70</ecNumber>
    </recommendedName>
</protein>
<keyword evidence="2 9" id="KW-0645">Protease</keyword>
<dbReference type="FunFam" id="3.40.390.10:FF:000009">
    <property type="entry name" value="Oligopeptidase A"/>
    <property type="match status" value="1"/>
</dbReference>
<dbReference type="EMBL" id="CAJNJA010018387">
    <property type="protein sequence ID" value="CAE7421965.1"/>
    <property type="molecule type" value="Genomic_DNA"/>
</dbReference>
<dbReference type="SUPFAM" id="SSF55486">
    <property type="entry name" value="Metalloproteases ('zincins'), catalytic domain"/>
    <property type="match status" value="1"/>
</dbReference>
<evidence type="ECO:0000313" key="12">
    <source>
        <dbReference type="EMBL" id="CAE7421965.1"/>
    </source>
</evidence>
<dbReference type="InterPro" id="IPR024077">
    <property type="entry name" value="Neurolysin/TOP_dom2"/>
</dbReference>
<dbReference type="GO" id="GO:0046872">
    <property type="term" value="F:metal ion binding"/>
    <property type="evidence" value="ECO:0007669"/>
    <property type="project" value="UniProtKB-UniRule"/>
</dbReference>
<evidence type="ECO:0000256" key="4">
    <source>
        <dbReference type="ARBA" id="ARBA00022801"/>
    </source>
</evidence>
<keyword evidence="3 9" id="KW-0479">Metal-binding</keyword>
<dbReference type="Proteomes" id="UP000601435">
    <property type="component" value="Unassembled WGS sequence"/>
</dbReference>
<reference evidence="12" key="1">
    <citation type="submission" date="2021-02" db="EMBL/GenBank/DDBJ databases">
        <authorList>
            <person name="Dougan E. K."/>
            <person name="Rhodes N."/>
            <person name="Thang M."/>
            <person name="Chan C."/>
        </authorList>
    </citation>
    <scope>NUCLEOTIDE SEQUENCE</scope>
</reference>
<keyword evidence="6 9" id="KW-0482">Metalloprotease</keyword>
<dbReference type="OrthoDB" id="418020at2759"/>
<dbReference type="PANTHER" id="PTHR11804:SF83">
    <property type="entry name" value="LD37516P"/>
    <property type="match status" value="1"/>
</dbReference>
<evidence type="ECO:0000256" key="9">
    <source>
        <dbReference type="RuleBase" id="RU003435"/>
    </source>
</evidence>
<evidence type="ECO:0000256" key="2">
    <source>
        <dbReference type="ARBA" id="ARBA00022670"/>
    </source>
</evidence>
<dbReference type="EC" id="3.4.24.70" evidence="8"/>
<dbReference type="Gene3D" id="3.40.390.10">
    <property type="entry name" value="Collagenase (Catalytic Domain)"/>
    <property type="match status" value="1"/>
</dbReference>
<keyword evidence="5 9" id="KW-0862">Zinc</keyword>
<dbReference type="Gene3D" id="1.10.1370.10">
    <property type="entry name" value="Neurolysin, domain 3"/>
    <property type="match status" value="1"/>
</dbReference>
<evidence type="ECO:0000256" key="10">
    <source>
        <dbReference type="SAM" id="MobiDB-lite"/>
    </source>
</evidence>
<sequence length="541" mass="60311">MALRLSELGTTFQNNLLDSTKAFELVLTEVKDVEGLPASALAAAAQSYNQAHSGKSEKEEDAPAEATPESGPWRLTLDMPSYLPAMKHLKSSELREKLYRAFISRASSDKTDNGPLITEILQLRKKASAMLGFENYASESLASKMAPNIEAVSKLTEDLFAVARPAAEKELDELQEFANAKGYAGKLQLWDVTFWTERLKEEKYAYDEEALRPYFSLPKVLEGMFGIASKLFAVDIVQDNDAAERWHPDVMFFKVQDASTGNHIASFFLDPYARPGEKRGGAWMDDCLGRSKAVGTKPVAYLTCNGSPPVGSKPSLMTFSEAETLFHEFGHGLQHMLTHVEDGDCAGINNVEWDAVELPSQFMENWLYHKPTVDSFAVHYETGEPLPADVFEKIKGSRIFMAASMMLRQLQFGDLDMKLHSEYDPDGTETFLDVQRRLAAKYQILPPLEEDRFLCSFSHIFAGGYAAGYYSYKWAEVLSADAFAAFEEAGLDDEEALRSVGRRFRETVLGCGGGRHPSKVYRDFRGKDATVDALLRHNGLL</sequence>
<feature type="region of interest" description="Disordered" evidence="10">
    <location>
        <begin position="49"/>
        <end position="73"/>
    </location>
</feature>
<evidence type="ECO:0000256" key="6">
    <source>
        <dbReference type="ARBA" id="ARBA00023049"/>
    </source>
</evidence>
<dbReference type="InterPro" id="IPR034005">
    <property type="entry name" value="M3A_DCP"/>
</dbReference>
<dbReference type="GO" id="GO:0006518">
    <property type="term" value="P:peptide metabolic process"/>
    <property type="evidence" value="ECO:0007669"/>
    <property type="project" value="TreeGrafter"/>
</dbReference>
<dbReference type="AlphaFoldDB" id="A0A812R6V4"/>
<keyword evidence="4 9" id="KW-0378">Hydrolase</keyword>
<dbReference type="InterPro" id="IPR024079">
    <property type="entry name" value="MetalloPept_cat_dom_sf"/>
</dbReference>
<evidence type="ECO:0000256" key="8">
    <source>
        <dbReference type="ARBA" id="ARBA00026100"/>
    </source>
</evidence>
<comment type="cofactor">
    <cofactor evidence="9">
        <name>Zn(2+)</name>
        <dbReference type="ChEBI" id="CHEBI:29105"/>
    </cofactor>
    <text evidence="9">Binds 1 zinc ion.</text>
</comment>
<comment type="caution">
    <text evidence="12">The sequence shown here is derived from an EMBL/GenBank/DDBJ whole genome shotgun (WGS) entry which is preliminary data.</text>
</comment>